<dbReference type="CDD" id="cd17039">
    <property type="entry name" value="Ubl_ubiquitin_like"/>
    <property type="match status" value="2"/>
</dbReference>
<dbReference type="InterPro" id="IPR029071">
    <property type="entry name" value="Ubiquitin-like_domsf"/>
</dbReference>
<organism evidence="2 3">
    <name type="scientific">Strigamia maritima</name>
    <name type="common">European centipede</name>
    <name type="synonym">Geophilus maritimus</name>
    <dbReference type="NCBI Taxonomy" id="126957"/>
    <lineage>
        <taxon>Eukaryota</taxon>
        <taxon>Metazoa</taxon>
        <taxon>Ecdysozoa</taxon>
        <taxon>Arthropoda</taxon>
        <taxon>Myriapoda</taxon>
        <taxon>Chilopoda</taxon>
        <taxon>Pleurostigmophora</taxon>
        <taxon>Geophilomorpha</taxon>
        <taxon>Linotaeniidae</taxon>
        <taxon>Strigamia</taxon>
    </lineage>
</organism>
<sequence length="340" mass="39273">MHHGYSYYRTTNELIDSSGKFQDNPYFHDDVTPEVLKSLIPIFEAQSAIERPILFCAKGKARMEGHEEHTMEQFLKENESTDISVRQIGQNNICTTGNSVTIHFNNFGLTQNLENFYRQNSTGINPDVIKSLIPIFENYRVERFEIKIKSHKGIVKLDVHPLDTIQCIKLKLQLIYGILFNKQYLVFEEKVLEDEDNLQDCNLSNASVIHMVYPLEENGTAILFQRILGRMFCLRVDQESTIKEIKIKIEEIEEIPIKRQRLFLDDGTTLNDETKVINYNIGKKIVKLAVTVEQDEMVKIMVKSLSGKMLLLCIGMHDTVEDLKCLLEAENGVKKENQRI</sequence>
<dbReference type="Gene3D" id="3.10.20.90">
    <property type="entry name" value="Phosphatidylinositol 3-kinase Catalytic Subunit, Chain A, domain 1"/>
    <property type="match status" value="3"/>
</dbReference>
<dbReference type="AlphaFoldDB" id="T1IX07"/>
<feature type="domain" description="Ubiquitin-like" evidence="1">
    <location>
        <begin position="144"/>
        <end position="212"/>
    </location>
</feature>
<dbReference type="PRINTS" id="PR00348">
    <property type="entry name" value="UBIQUITIN"/>
</dbReference>
<dbReference type="Proteomes" id="UP000014500">
    <property type="component" value="Unassembled WGS sequence"/>
</dbReference>
<dbReference type="InterPro" id="IPR000626">
    <property type="entry name" value="Ubiquitin-like_dom"/>
</dbReference>
<protein>
    <recommendedName>
        <fullName evidence="1">Ubiquitin-like domain-containing protein</fullName>
    </recommendedName>
</protein>
<dbReference type="InterPro" id="IPR019956">
    <property type="entry name" value="Ubiquitin_dom"/>
</dbReference>
<keyword evidence="3" id="KW-1185">Reference proteome</keyword>
<dbReference type="SUPFAM" id="SSF54236">
    <property type="entry name" value="Ubiquitin-like"/>
    <property type="match status" value="3"/>
</dbReference>
<evidence type="ECO:0000313" key="2">
    <source>
        <dbReference type="EnsemblMetazoa" id="SMAR005737-PA"/>
    </source>
</evidence>
<dbReference type="PhylomeDB" id="T1IX07"/>
<dbReference type="Pfam" id="PF00240">
    <property type="entry name" value="ubiquitin"/>
    <property type="match status" value="2"/>
</dbReference>
<reference evidence="2" key="2">
    <citation type="submission" date="2015-02" db="UniProtKB">
        <authorList>
            <consortium name="EnsemblMetazoa"/>
        </authorList>
    </citation>
    <scope>IDENTIFICATION</scope>
</reference>
<dbReference type="EnsemblMetazoa" id="SMAR005737-RA">
    <property type="protein sequence ID" value="SMAR005737-PA"/>
    <property type="gene ID" value="SMAR005737"/>
</dbReference>
<dbReference type="PROSITE" id="PS50053">
    <property type="entry name" value="UBIQUITIN_2"/>
    <property type="match status" value="3"/>
</dbReference>
<dbReference type="eggNOG" id="KOG0001">
    <property type="taxonomic scope" value="Eukaryota"/>
</dbReference>
<evidence type="ECO:0000259" key="1">
    <source>
        <dbReference type="PROSITE" id="PS50053"/>
    </source>
</evidence>
<accession>T1IX07</accession>
<dbReference type="EMBL" id="JH431639">
    <property type="status" value="NOT_ANNOTATED_CDS"/>
    <property type="molecule type" value="Genomic_DNA"/>
</dbReference>
<dbReference type="HOGENOM" id="CLU_817800_0_0_1"/>
<feature type="domain" description="Ubiquitin-like" evidence="1">
    <location>
        <begin position="298"/>
        <end position="340"/>
    </location>
</feature>
<reference evidence="3" key="1">
    <citation type="submission" date="2011-05" db="EMBL/GenBank/DDBJ databases">
        <authorList>
            <person name="Richards S.R."/>
            <person name="Qu J."/>
            <person name="Jiang H."/>
            <person name="Jhangiani S.N."/>
            <person name="Agravi P."/>
            <person name="Goodspeed R."/>
            <person name="Gross S."/>
            <person name="Mandapat C."/>
            <person name="Jackson L."/>
            <person name="Mathew T."/>
            <person name="Pu L."/>
            <person name="Thornton R."/>
            <person name="Saada N."/>
            <person name="Wilczek-Boney K.B."/>
            <person name="Lee S."/>
            <person name="Kovar C."/>
            <person name="Wu Y."/>
            <person name="Scherer S.E."/>
            <person name="Worley K.C."/>
            <person name="Muzny D.M."/>
            <person name="Gibbs R."/>
        </authorList>
    </citation>
    <scope>NUCLEOTIDE SEQUENCE</scope>
    <source>
        <strain evidence="3">Brora</strain>
    </source>
</reference>
<dbReference type="STRING" id="126957.T1IX07"/>
<dbReference type="SMART" id="SM00213">
    <property type="entry name" value="UBQ"/>
    <property type="match status" value="2"/>
</dbReference>
<dbReference type="InterPro" id="IPR050158">
    <property type="entry name" value="Ubiquitin_ubiquitin-like"/>
</dbReference>
<name>T1IX07_STRMM</name>
<proteinExistence type="predicted"/>
<feature type="domain" description="Ubiquitin-like" evidence="1">
    <location>
        <begin position="220"/>
        <end position="281"/>
    </location>
</feature>
<dbReference type="PANTHER" id="PTHR10666">
    <property type="entry name" value="UBIQUITIN"/>
    <property type="match status" value="1"/>
</dbReference>
<evidence type="ECO:0000313" key="3">
    <source>
        <dbReference type="Proteomes" id="UP000014500"/>
    </source>
</evidence>